<sequence length="367" mass="41866">MDSKQLANLCKSLSKLCKVPIDSPGALYCQKGERHEPDDATASKFYESVAKKLKSRLRGEGSALVEDTLVEGFDREQHYQQVREKAQFLKNLAKHFHRYILSSISFSGRPNKRGVSSSLHPYHSLFRNSSFHNQVPYCCKKNLRAKAPMVNPKANLILRKKLFWEVMKAKKTRLSRKKRVALEGWLRKERVRLEKRPLLKTAILEMAIQKRPAPKMKYGAKTKLMPNEREHCPTLVVSNLPAINVEEVGQEALTSANLLTADEVAGKFKRTLKGSTEKTKTDKKRERRKKKVHQAEKFKKLSLVEAAKSAPPTKGKGHIRLADPALKSSAQFFSQLETQAKKHIQGSKRPAEEQFKSDRNKAKKFKL</sequence>
<keyword evidence="4" id="KW-0539">Nucleus</keyword>
<feature type="region of interest" description="Disordered" evidence="7">
    <location>
        <begin position="339"/>
        <end position="367"/>
    </location>
</feature>
<evidence type="ECO:0000256" key="3">
    <source>
        <dbReference type="ARBA" id="ARBA00022552"/>
    </source>
</evidence>
<dbReference type="Pfam" id="PF04006">
    <property type="entry name" value="Mpp10"/>
    <property type="match status" value="1"/>
</dbReference>
<accession>A0A6H5GY29</accession>
<dbReference type="PANTHER" id="PTHR17039:SF0">
    <property type="entry name" value="U3 SMALL NUCLEOLAR RIBONUCLEOPROTEIN PROTEIN MPP10"/>
    <property type="match status" value="1"/>
</dbReference>
<evidence type="ECO:0000313" key="8">
    <source>
        <dbReference type="EMBL" id="CAB0007959.1"/>
    </source>
</evidence>
<dbReference type="Proteomes" id="UP000479000">
    <property type="component" value="Unassembled WGS sequence"/>
</dbReference>
<evidence type="ECO:0000313" key="9">
    <source>
        <dbReference type="Proteomes" id="UP000479000"/>
    </source>
</evidence>
<gene>
    <name evidence="8" type="ORF">NTEN_LOCUS13205</name>
</gene>
<evidence type="ECO:0000256" key="7">
    <source>
        <dbReference type="SAM" id="MobiDB-lite"/>
    </source>
</evidence>
<dbReference type="PANTHER" id="PTHR17039">
    <property type="entry name" value="U3 SMALL NUCLEOLAR RIBONUCLEOPROTEIN PROTEIN MPP10"/>
    <property type="match status" value="1"/>
</dbReference>
<feature type="compositionally biased region" description="Basic and acidic residues" evidence="7">
    <location>
        <begin position="349"/>
        <end position="360"/>
    </location>
</feature>
<keyword evidence="2" id="KW-0690">Ribosome biogenesis</keyword>
<comment type="similarity">
    <text evidence="6">Belongs to the MPP10 family.</text>
</comment>
<keyword evidence="9" id="KW-1185">Reference proteome</keyword>
<evidence type="ECO:0000256" key="1">
    <source>
        <dbReference type="ARBA" id="ARBA00004604"/>
    </source>
</evidence>
<evidence type="ECO:0000256" key="2">
    <source>
        <dbReference type="ARBA" id="ARBA00022517"/>
    </source>
</evidence>
<protein>
    <submittedName>
        <fullName evidence="8">Uncharacterized protein</fullName>
    </submittedName>
</protein>
<dbReference type="GO" id="GO:0034457">
    <property type="term" value="C:Mpp10 complex"/>
    <property type="evidence" value="ECO:0007669"/>
    <property type="project" value="InterPro"/>
</dbReference>
<evidence type="ECO:0000256" key="4">
    <source>
        <dbReference type="ARBA" id="ARBA00023242"/>
    </source>
</evidence>
<evidence type="ECO:0000256" key="5">
    <source>
        <dbReference type="ARBA" id="ARBA00023274"/>
    </source>
</evidence>
<dbReference type="GO" id="GO:0032040">
    <property type="term" value="C:small-subunit processome"/>
    <property type="evidence" value="ECO:0007669"/>
    <property type="project" value="TreeGrafter"/>
</dbReference>
<dbReference type="OrthoDB" id="445326at2759"/>
<reference evidence="8 9" key="1">
    <citation type="submission" date="2020-02" db="EMBL/GenBank/DDBJ databases">
        <authorList>
            <person name="Ferguson B K."/>
        </authorList>
    </citation>
    <scope>NUCLEOTIDE SEQUENCE [LARGE SCALE GENOMIC DNA]</scope>
</reference>
<keyword evidence="5" id="KW-0687">Ribonucleoprotein</keyword>
<feature type="region of interest" description="Disordered" evidence="7">
    <location>
        <begin position="275"/>
        <end position="295"/>
    </location>
</feature>
<proteinExistence type="inferred from homology"/>
<dbReference type="GO" id="GO:0006364">
    <property type="term" value="P:rRNA processing"/>
    <property type="evidence" value="ECO:0007669"/>
    <property type="project" value="UniProtKB-KW"/>
</dbReference>
<comment type="subcellular location">
    <subcellularLocation>
        <location evidence="1">Nucleus</location>
        <location evidence="1">Nucleolus</location>
    </subcellularLocation>
</comment>
<keyword evidence="3" id="KW-0698">rRNA processing</keyword>
<evidence type="ECO:0000256" key="6">
    <source>
        <dbReference type="ARBA" id="ARBA00029455"/>
    </source>
</evidence>
<dbReference type="AlphaFoldDB" id="A0A6H5GY29"/>
<dbReference type="InterPro" id="IPR012173">
    <property type="entry name" value="Mpp10"/>
</dbReference>
<name>A0A6H5GY29_9HEMI</name>
<feature type="compositionally biased region" description="Basic and acidic residues" evidence="7">
    <location>
        <begin position="275"/>
        <end position="284"/>
    </location>
</feature>
<dbReference type="GO" id="GO:0005732">
    <property type="term" value="C:sno(s)RNA-containing ribonucleoprotein complex"/>
    <property type="evidence" value="ECO:0007669"/>
    <property type="project" value="InterPro"/>
</dbReference>
<dbReference type="EMBL" id="CADCXU010019868">
    <property type="protein sequence ID" value="CAB0007959.1"/>
    <property type="molecule type" value="Genomic_DNA"/>
</dbReference>
<organism evidence="8 9">
    <name type="scientific">Nesidiocoris tenuis</name>
    <dbReference type="NCBI Taxonomy" id="355587"/>
    <lineage>
        <taxon>Eukaryota</taxon>
        <taxon>Metazoa</taxon>
        <taxon>Ecdysozoa</taxon>
        <taxon>Arthropoda</taxon>
        <taxon>Hexapoda</taxon>
        <taxon>Insecta</taxon>
        <taxon>Pterygota</taxon>
        <taxon>Neoptera</taxon>
        <taxon>Paraneoptera</taxon>
        <taxon>Hemiptera</taxon>
        <taxon>Heteroptera</taxon>
        <taxon>Panheteroptera</taxon>
        <taxon>Cimicomorpha</taxon>
        <taxon>Miridae</taxon>
        <taxon>Dicyphina</taxon>
        <taxon>Nesidiocoris</taxon>
    </lineage>
</organism>